<organism evidence="3 4">
    <name type="scientific">Maritalea myrionectae</name>
    <dbReference type="NCBI Taxonomy" id="454601"/>
    <lineage>
        <taxon>Bacteria</taxon>
        <taxon>Pseudomonadati</taxon>
        <taxon>Pseudomonadota</taxon>
        <taxon>Alphaproteobacteria</taxon>
        <taxon>Hyphomicrobiales</taxon>
        <taxon>Devosiaceae</taxon>
        <taxon>Maritalea</taxon>
    </lineage>
</organism>
<dbReference type="PANTHER" id="PTHR30006">
    <property type="entry name" value="THIAMINE-BINDING PERIPLASMIC PROTEIN-RELATED"/>
    <property type="match status" value="1"/>
</dbReference>
<protein>
    <recommendedName>
        <fullName evidence="5">Iron(III) transport system substrate-binding protein</fullName>
    </recommendedName>
</protein>
<evidence type="ECO:0000256" key="1">
    <source>
        <dbReference type="ARBA" id="ARBA00022729"/>
    </source>
</evidence>
<evidence type="ECO:0000313" key="3">
    <source>
        <dbReference type="EMBL" id="AVX04932.1"/>
    </source>
</evidence>
<accession>A0A2R4MFY8</accession>
<dbReference type="EMBL" id="CP021330">
    <property type="protein sequence ID" value="AVX04932.1"/>
    <property type="molecule type" value="Genomic_DNA"/>
</dbReference>
<gene>
    <name evidence="3" type="ORF">MXMO3_02419</name>
</gene>
<evidence type="ECO:0008006" key="5">
    <source>
        <dbReference type="Google" id="ProtNLM"/>
    </source>
</evidence>
<reference evidence="3 4" key="1">
    <citation type="submission" date="2017-05" db="EMBL/GenBank/DDBJ databases">
        <title>Genome Analysis of Maritalea myrionectae HL2708#5.</title>
        <authorList>
            <consortium name="Cotde Inc.-PKNU"/>
            <person name="Jang D."/>
            <person name="Oh H.-M."/>
        </authorList>
    </citation>
    <scope>NUCLEOTIDE SEQUENCE [LARGE SCALE GENOMIC DNA]</scope>
    <source>
        <strain evidence="3 4">HL2708#5</strain>
    </source>
</reference>
<dbReference type="Proteomes" id="UP000258927">
    <property type="component" value="Chromosome"/>
</dbReference>
<dbReference type="KEGG" id="mmyr:MXMO3_02419"/>
<name>A0A2R4MFY8_9HYPH</name>
<keyword evidence="4" id="KW-1185">Reference proteome</keyword>
<dbReference type="SUPFAM" id="SSF53850">
    <property type="entry name" value="Periplasmic binding protein-like II"/>
    <property type="match status" value="1"/>
</dbReference>
<dbReference type="Gene3D" id="3.40.190.10">
    <property type="entry name" value="Periplasmic binding protein-like II"/>
    <property type="match status" value="2"/>
</dbReference>
<feature type="chain" id="PRO_5015343573" description="Iron(III) transport system substrate-binding protein" evidence="2">
    <location>
        <begin position="22"/>
        <end position="371"/>
    </location>
</feature>
<evidence type="ECO:0000313" key="4">
    <source>
        <dbReference type="Proteomes" id="UP000258927"/>
    </source>
</evidence>
<dbReference type="RefSeq" id="WP_117396805.1">
    <property type="nucleotide sequence ID" value="NZ_CP021330.1"/>
</dbReference>
<proteinExistence type="predicted"/>
<sequence length="371" mass="40239">MLKVALTSMAMVAGLTTAGFAQDLDRLSTNELVELANQEGSVTVYSFTSRISKVEAAFEAAYPNIDLQGYDISSTEQIARLKAEAAAGIANADVIYISDVPVVLSDPELQAVLEPYVPPRMSDRVPGEFRSPLLAQRLSTKLLMYNEQANPDGSPIENIWQLTTPEWRGRVVMVDPLQRGDYLDLMTEIVLQSDAMAAAYEEQFGTPIELGDAANAGEKFIMDLFANDLILVKSTDDVNAAVGKLGQDNPPVGFTSYSDRRDNEEEGWALQISNETKPSPGIVFPAVLAVSKYARNPAAARLVIDFLMGDDSETGGPGFAPFYVPGDYSTRSDIAAHPDAISLDDLNAWRIQPTATARIRAEVGDLVLTLQ</sequence>
<feature type="signal peptide" evidence="2">
    <location>
        <begin position="1"/>
        <end position="21"/>
    </location>
</feature>
<keyword evidence="1 2" id="KW-0732">Signal</keyword>
<evidence type="ECO:0000256" key="2">
    <source>
        <dbReference type="SAM" id="SignalP"/>
    </source>
</evidence>
<dbReference type="AlphaFoldDB" id="A0A2R4MFY8"/>